<dbReference type="AlphaFoldDB" id="A0A4C1W123"/>
<evidence type="ECO:0000256" key="1">
    <source>
        <dbReference type="SAM" id="MobiDB-lite"/>
    </source>
</evidence>
<protein>
    <submittedName>
        <fullName evidence="2">Uncharacterized protein</fullName>
    </submittedName>
</protein>
<accession>A0A4C1W123</accession>
<keyword evidence="3" id="KW-1185">Reference proteome</keyword>
<sequence>MIDRNGTWVPINILSLANDAIDHIENVDLPAADTSKSESNYSDSSRSDVCGNSNFLTGRCTTFIGALAVARSGAAGRAENTKKLLPRTRSANNSNLR</sequence>
<gene>
    <name evidence="2" type="ORF">EVAR_86774_1</name>
</gene>
<proteinExistence type="predicted"/>
<reference evidence="2 3" key="1">
    <citation type="journal article" date="2019" name="Commun. Biol.">
        <title>The bagworm genome reveals a unique fibroin gene that provides high tensile strength.</title>
        <authorList>
            <person name="Kono N."/>
            <person name="Nakamura H."/>
            <person name="Ohtoshi R."/>
            <person name="Tomita M."/>
            <person name="Numata K."/>
            <person name="Arakawa K."/>
        </authorList>
    </citation>
    <scope>NUCLEOTIDE SEQUENCE [LARGE SCALE GENOMIC DNA]</scope>
</reference>
<name>A0A4C1W123_EUMVA</name>
<dbReference type="EMBL" id="BGZK01000454">
    <property type="protein sequence ID" value="GBP44550.1"/>
    <property type="molecule type" value="Genomic_DNA"/>
</dbReference>
<dbReference type="Proteomes" id="UP000299102">
    <property type="component" value="Unassembled WGS sequence"/>
</dbReference>
<organism evidence="2 3">
    <name type="scientific">Eumeta variegata</name>
    <name type="common">Bagworm moth</name>
    <name type="synonym">Eumeta japonica</name>
    <dbReference type="NCBI Taxonomy" id="151549"/>
    <lineage>
        <taxon>Eukaryota</taxon>
        <taxon>Metazoa</taxon>
        <taxon>Ecdysozoa</taxon>
        <taxon>Arthropoda</taxon>
        <taxon>Hexapoda</taxon>
        <taxon>Insecta</taxon>
        <taxon>Pterygota</taxon>
        <taxon>Neoptera</taxon>
        <taxon>Endopterygota</taxon>
        <taxon>Lepidoptera</taxon>
        <taxon>Glossata</taxon>
        <taxon>Ditrysia</taxon>
        <taxon>Tineoidea</taxon>
        <taxon>Psychidae</taxon>
        <taxon>Oiketicinae</taxon>
        <taxon>Eumeta</taxon>
    </lineage>
</organism>
<comment type="caution">
    <text evidence="2">The sequence shown here is derived from an EMBL/GenBank/DDBJ whole genome shotgun (WGS) entry which is preliminary data.</text>
</comment>
<feature type="region of interest" description="Disordered" evidence="1">
    <location>
        <begin position="72"/>
        <end position="97"/>
    </location>
</feature>
<evidence type="ECO:0000313" key="2">
    <source>
        <dbReference type="EMBL" id="GBP44550.1"/>
    </source>
</evidence>
<evidence type="ECO:0000313" key="3">
    <source>
        <dbReference type="Proteomes" id="UP000299102"/>
    </source>
</evidence>